<feature type="compositionally biased region" description="Basic and acidic residues" evidence="3">
    <location>
        <begin position="40"/>
        <end position="52"/>
    </location>
</feature>
<evidence type="ECO:0000313" key="4">
    <source>
        <dbReference type="EMBL" id="VVA22625.1"/>
    </source>
</evidence>
<dbReference type="GO" id="GO:0005634">
    <property type="term" value="C:nucleus"/>
    <property type="evidence" value="ECO:0007669"/>
    <property type="project" value="TreeGrafter"/>
</dbReference>
<evidence type="ECO:0000256" key="1">
    <source>
        <dbReference type="ARBA" id="ARBA00023013"/>
    </source>
</evidence>
<proteinExistence type="predicted"/>
<dbReference type="AlphaFoldDB" id="A0A5E4F3E2"/>
<dbReference type="FunCoup" id="A0A5E4F3E2">
    <property type="interactions" value="1"/>
</dbReference>
<dbReference type="OMA" id="EHRIPPM"/>
<accession>A0A5E4F3E2</accession>
<evidence type="ECO:0000313" key="5">
    <source>
        <dbReference type="Proteomes" id="UP000327085"/>
    </source>
</evidence>
<dbReference type="PANTHER" id="PTHR33142:SF66">
    <property type="entry name" value="CYCLIN-DEPENDENT PROTEIN KINASE INHIBITOR SMR3"/>
    <property type="match status" value="1"/>
</dbReference>
<evidence type="ECO:0000256" key="3">
    <source>
        <dbReference type="SAM" id="MobiDB-lite"/>
    </source>
</evidence>
<evidence type="ECO:0000256" key="2">
    <source>
        <dbReference type="ARBA" id="ARBA00023306"/>
    </source>
</evidence>
<dbReference type="EMBL" id="CABIKO010000062">
    <property type="protein sequence ID" value="VVA22625.1"/>
    <property type="molecule type" value="Genomic_DNA"/>
</dbReference>
<protein>
    <submittedName>
        <fullName evidence="4">PREDICTED: cyclin-dependent kinase inhibitor</fullName>
    </submittedName>
</protein>
<dbReference type="PANTHER" id="PTHR33142">
    <property type="entry name" value="CYCLIN-DEPENDENT PROTEIN KINASE INHIBITOR SMR13"/>
    <property type="match status" value="1"/>
</dbReference>
<dbReference type="GO" id="GO:0032875">
    <property type="term" value="P:regulation of DNA endoreduplication"/>
    <property type="evidence" value="ECO:0007669"/>
    <property type="project" value="InterPro"/>
</dbReference>
<dbReference type="Proteomes" id="UP000327085">
    <property type="component" value="Chromosome 6"/>
</dbReference>
<organism evidence="4 5">
    <name type="scientific">Prunus dulcis</name>
    <name type="common">Almond</name>
    <name type="synonym">Amygdalus dulcis</name>
    <dbReference type="NCBI Taxonomy" id="3755"/>
    <lineage>
        <taxon>Eukaryota</taxon>
        <taxon>Viridiplantae</taxon>
        <taxon>Streptophyta</taxon>
        <taxon>Embryophyta</taxon>
        <taxon>Tracheophyta</taxon>
        <taxon>Spermatophyta</taxon>
        <taxon>Magnoliopsida</taxon>
        <taxon>eudicotyledons</taxon>
        <taxon>Gunneridae</taxon>
        <taxon>Pentapetalae</taxon>
        <taxon>rosids</taxon>
        <taxon>fabids</taxon>
        <taxon>Rosales</taxon>
        <taxon>Rosaceae</taxon>
        <taxon>Amygdaloideae</taxon>
        <taxon>Amygdaleae</taxon>
        <taxon>Prunus</taxon>
    </lineage>
</organism>
<dbReference type="InParanoid" id="A0A5E4F3E2"/>
<gene>
    <name evidence="4" type="ORF">ALMOND_2B003830</name>
</gene>
<name>A0A5E4F3E2_PRUDU</name>
<feature type="compositionally biased region" description="Basic and acidic residues" evidence="3">
    <location>
        <begin position="20"/>
        <end position="29"/>
    </location>
</feature>
<keyword evidence="2" id="KW-0131">Cell cycle</keyword>
<reference evidence="5" key="1">
    <citation type="journal article" date="2020" name="Plant J.">
        <title>Transposons played a major role in the diversification between the closely related almond and peach genomes: results from the almond genome sequence.</title>
        <authorList>
            <person name="Alioto T."/>
            <person name="Alexiou K.G."/>
            <person name="Bardil A."/>
            <person name="Barteri F."/>
            <person name="Castanera R."/>
            <person name="Cruz F."/>
            <person name="Dhingra A."/>
            <person name="Duval H."/>
            <person name="Fernandez I Marti A."/>
            <person name="Frias L."/>
            <person name="Galan B."/>
            <person name="Garcia J.L."/>
            <person name="Howad W."/>
            <person name="Gomez-Garrido J."/>
            <person name="Gut M."/>
            <person name="Julca I."/>
            <person name="Morata J."/>
            <person name="Puigdomenech P."/>
            <person name="Ribeca P."/>
            <person name="Rubio Cabetas M.J."/>
            <person name="Vlasova A."/>
            <person name="Wirthensohn M."/>
            <person name="Garcia-Mas J."/>
            <person name="Gabaldon T."/>
            <person name="Casacuberta J.M."/>
            <person name="Arus P."/>
        </authorList>
    </citation>
    <scope>NUCLEOTIDE SEQUENCE [LARGE SCALE GENOMIC DNA]</scope>
    <source>
        <strain evidence="5">cv. Texas</strain>
    </source>
</reference>
<dbReference type="Gramene" id="VVA22625">
    <property type="protein sequence ID" value="VVA22625"/>
    <property type="gene ID" value="Prudul26B003830"/>
</dbReference>
<sequence>MESKLVNRISGLKVSNSDPCFHHDHDDQTQKPTLENPEQPSDHDHALHDHPQQEQPKNGADHINTPAKKKRRTTESVEVEDDDDGFKTPTSQEHRIPPMTKCPPAPRKPLRKRKVVTSSSPSRRRIQFHFDHLDTKELEAFFASNFLLQDLCAKIKKAKQAHRDETR</sequence>
<dbReference type="GO" id="GO:0004860">
    <property type="term" value="F:protein kinase inhibitor activity"/>
    <property type="evidence" value="ECO:0007669"/>
    <property type="project" value="UniProtKB-KW"/>
</dbReference>
<feature type="compositionally biased region" description="Polar residues" evidence="3">
    <location>
        <begin position="30"/>
        <end position="39"/>
    </location>
</feature>
<keyword evidence="1" id="KW-0649">Protein kinase inhibitor</keyword>
<feature type="region of interest" description="Disordered" evidence="3">
    <location>
        <begin position="1"/>
        <end position="122"/>
    </location>
</feature>
<dbReference type="InterPro" id="IPR040389">
    <property type="entry name" value="SMR"/>
</dbReference>